<organism evidence="2 3">
    <name type="scientific">SAR86 cluster bacterium</name>
    <dbReference type="NCBI Taxonomy" id="2030880"/>
    <lineage>
        <taxon>Bacteria</taxon>
        <taxon>Pseudomonadati</taxon>
        <taxon>Pseudomonadota</taxon>
        <taxon>Gammaproteobacteria</taxon>
        <taxon>SAR86 cluster</taxon>
    </lineage>
</organism>
<dbReference type="InterPro" id="IPR053140">
    <property type="entry name" value="GDSL_Rv0518-like"/>
</dbReference>
<dbReference type="EMBL" id="NVVJ01000107">
    <property type="protein sequence ID" value="PCJ17419.1"/>
    <property type="molecule type" value="Genomic_DNA"/>
</dbReference>
<comment type="caution">
    <text evidence="2">The sequence shown here is derived from an EMBL/GenBank/DDBJ whole genome shotgun (WGS) entry which is preliminary data.</text>
</comment>
<dbReference type="GO" id="GO:0016788">
    <property type="term" value="F:hydrolase activity, acting on ester bonds"/>
    <property type="evidence" value="ECO:0007669"/>
    <property type="project" value="UniProtKB-ARBA"/>
</dbReference>
<dbReference type="SUPFAM" id="SSF52266">
    <property type="entry name" value="SGNH hydrolase"/>
    <property type="match status" value="1"/>
</dbReference>
<dbReference type="Gene3D" id="3.40.50.1110">
    <property type="entry name" value="SGNH hydrolase"/>
    <property type="match status" value="1"/>
</dbReference>
<dbReference type="AlphaFoldDB" id="A0A2A5ADU4"/>
<gene>
    <name evidence="2" type="ORF">COA96_17815</name>
</gene>
<evidence type="ECO:0000313" key="2">
    <source>
        <dbReference type="EMBL" id="PCJ17419.1"/>
    </source>
</evidence>
<dbReference type="InterPro" id="IPR013830">
    <property type="entry name" value="SGNH_hydro"/>
</dbReference>
<name>A0A2A5ADU4_9GAMM</name>
<protein>
    <submittedName>
        <fullName evidence="2">GDSL family lipase</fullName>
    </submittedName>
</protein>
<dbReference type="PANTHER" id="PTHR43784:SF2">
    <property type="entry name" value="GDSL-LIKE LIPASE_ACYLHYDROLASE, PUTATIVE (AFU_ORTHOLOGUE AFUA_2G00820)-RELATED"/>
    <property type="match status" value="1"/>
</dbReference>
<dbReference type="PANTHER" id="PTHR43784">
    <property type="entry name" value="GDSL-LIKE LIPASE/ACYLHYDROLASE, PUTATIVE (AFU_ORTHOLOGUE AFUA_2G00820)-RELATED"/>
    <property type="match status" value="1"/>
</dbReference>
<dbReference type="Proteomes" id="UP000218327">
    <property type="component" value="Unassembled WGS sequence"/>
</dbReference>
<proteinExistence type="predicted"/>
<evidence type="ECO:0000259" key="1">
    <source>
        <dbReference type="Pfam" id="PF13472"/>
    </source>
</evidence>
<feature type="domain" description="SGNH hydrolase-type esterase" evidence="1">
    <location>
        <begin position="224"/>
        <end position="413"/>
    </location>
</feature>
<accession>A0A2A5ADU4</accession>
<sequence length="424" mass="46071">MHMMLFNNVVKQTRRTGITENTINKFGLIFLLIVSLSGFSSIAQEHSDSRWVTTWSTSPSTLPNSNDEPSVVEDQTLRLIVHSSIGGSSVRLRLSNLHSDHAIEIGSTAIALQAENASVQIGSSMQFSFAGEASVTIARGAVVFSDPLEFTVPQLSNLSVSLYIPQRSGFLTAHALANQTNFISEKGNYTTSTDLPVDSETPAWNLLTAIDVINDNAVTAIVTVGDSITDGWGSSTSANQRWPNHFARRMYNDESSKKFAIVNAGISGNRVTTEGNALFGQNLQARFERDVLALSNVSHMILMEGINDIGMSPGDDLIDASDIIAGYRQIIARAHANGIKIFGATLTPYADAAYYSTEGDLVRQQVNSFIRDSGEFDCVIDFEKVLQDPADPLHILPAFTEDNLHPNDAGYKAMSDSINLSLFD</sequence>
<dbReference type="InterPro" id="IPR036514">
    <property type="entry name" value="SGNH_hydro_sf"/>
</dbReference>
<reference evidence="3" key="1">
    <citation type="submission" date="2017-08" db="EMBL/GenBank/DDBJ databases">
        <title>A dynamic microbial community with high functional redundancy inhabits the cold, oxic subseafloor aquifer.</title>
        <authorList>
            <person name="Tully B.J."/>
            <person name="Wheat C.G."/>
            <person name="Glazer B.T."/>
            <person name="Huber J.A."/>
        </authorList>
    </citation>
    <scope>NUCLEOTIDE SEQUENCE [LARGE SCALE GENOMIC DNA]</scope>
</reference>
<dbReference type="Pfam" id="PF13472">
    <property type="entry name" value="Lipase_GDSL_2"/>
    <property type="match status" value="1"/>
</dbReference>
<evidence type="ECO:0000313" key="3">
    <source>
        <dbReference type="Proteomes" id="UP000218327"/>
    </source>
</evidence>
<dbReference type="CDD" id="cd01830">
    <property type="entry name" value="XynE_like"/>
    <property type="match status" value="1"/>
</dbReference>